<evidence type="ECO:0000256" key="3">
    <source>
        <dbReference type="SAM" id="MobiDB-lite"/>
    </source>
</evidence>
<dbReference type="InterPro" id="IPR032017">
    <property type="entry name" value="FAM76"/>
</dbReference>
<dbReference type="PANTHER" id="PTHR46176">
    <property type="entry name" value="LD21662P"/>
    <property type="match status" value="1"/>
</dbReference>
<dbReference type="OrthoDB" id="3689at2759"/>
<evidence type="ECO:0000256" key="2">
    <source>
        <dbReference type="ARBA" id="ARBA00023054"/>
    </source>
</evidence>
<dbReference type="GO" id="GO:0016607">
    <property type="term" value="C:nuclear speck"/>
    <property type="evidence" value="ECO:0007669"/>
    <property type="project" value="TreeGrafter"/>
</dbReference>
<organism evidence="4">
    <name type="scientific">Amphimedon queenslandica</name>
    <name type="common">Sponge</name>
    <dbReference type="NCBI Taxonomy" id="400682"/>
    <lineage>
        <taxon>Eukaryota</taxon>
        <taxon>Metazoa</taxon>
        <taxon>Porifera</taxon>
        <taxon>Demospongiae</taxon>
        <taxon>Heteroscleromorpha</taxon>
        <taxon>Haplosclerida</taxon>
        <taxon>Niphatidae</taxon>
        <taxon>Amphimedon</taxon>
    </lineage>
</organism>
<comment type="similarity">
    <text evidence="1">Belongs to the FAM76 family.</text>
</comment>
<dbReference type="Pfam" id="PF16046">
    <property type="entry name" value="FAM76"/>
    <property type="match status" value="1"/>
</dbReference>
<dbReference type="EnsemblMetazoa" id="Aqu2.1.33032_001">
    <property type="protein sequence ID" value="Aqu2.1.33032_001"/>
    <property type="gene ID" value="Aqu2.1.33032"/>
</dbReference>
<keyword evidence="2" id="KW-0175">Coiled coil</keyword>
<accession>A0A1X7V0B2</accession>
<dbReference type="InParanoid" id="A0A1X7V0B2"/>
<feature type="region of interest" description="Disordered" evidence="3">
    <location>
        <begin position="91"/>
        <end position="114"/>
    </location>
</feature>
<name>A0A1X7V0B2_AMPQE</name>
<sequence>MYMYPECMYNTTFKISTAHESVCEQCSKEHRQYGKMYSFTKEICPPIKCDACKLCCSFVKSDESKKKVDGKTLCLLCTLNYKKTMFKKRQRELEKSGISNKKQKIERSEDEHRK</sequence>
<reference evidence="4" key="1">
    <citation type="submission" date="2017-05" db="UniProtKB">
        <authorList>
            <consortium name="EnsemblMetazoa"/>
        </authorList>
    </citation>
    <scope>IDENTIFICATION</scope>
</reference>
<evidence type="ECO:0000256" key="1">
    <source>
        <dbReference type="ARBA" id="ARBA00009097"/>
    </source>
</evidence>
<protein>
    <submittedName>
        <fullName evidence="4">Uncharacterized protein</fullName>
    </submittedName>
</protein>
<evidence type="ECO:0000313" key="4">
    <source>
        <dbReference type="EnsemblMetazoa" id="Aqu2.1.33032_001"/>
    </source>
</evidence>
<proteinExistence type="inferred from homology"/>
<dbReference type="PANTHER" id="PTHR46176:SF1">
    <property type="entry name" value="LD21662P"/>
    <property type="match status" value="1"/>
</dbReference>
<dbReference type="AlphaFoldDB" id="A0A1X7V0B2"/>
<feature type="compositionally biased region" description="Basic and acidic residues" evidence="3">
    <location>
        <begin position="103"/>
        <end position="114"/>
    </location>
</feature>